<dbReference type="RefSeq" id="WP_171482134.1">
    <property type="nucleotide sequence ID" value="NZ_JABGBP010000436.1"/>
</dbReference>
<feature type="domain" description="Inosine/uridine-preferring nucleoside hydrolase" evidence="3">
    <location>
        <begin position="4"/>
        <end position="280"/>
    </location>
</feature>
<dbReference type="InterPro" id="IPR036452">
    <property type="entry name" value="Ribo_hydro-like"/>
</dbReference>
<organism evidence="4 5">
    <name type="scientific">Ferroplasma acidiphilum</name>
    <dbReference type="NCBI Taxonomy" id="74969"/>
    <lineage>
        <taxon>Archaea</taxon>
        <taxon>Methanobacteriati</taxon>
        <taxon>Thermoplasmatota</taxon>
        <taxon>Thermoplasmata</taxon>
        <taxon>Thermoplasmatales</taxon>
        <taxon>Ferroplasmaceae</taxon>
        <taxon>Ferroplasma</taxon>
    </lineage>
</organism>
<dbReference type="PANTHER" id="PTHR12304">
    <property type="entry name" value="INOSINE-URIDINE PREFERRING NUCLEOSIDE HYDROLASE"/>
    <property type="match status" value="1"/>
</dbReference>
<dbReference type="CDD" id="cd00455">
    <property type="entry name" value="nuc_hydro"/>
    <property type="match status" value="1"/>
</dbReference>
<name>A0A7K4FRZ8_9ARCH</name>
<keyword evidence="2" id="KW-0326">Glycosidase</keyword>
<gene>
    <name evidence="4" type="ORF">HLB00_09790</name>
</gene>
<evidence type="ECO:0000259" key="3">
    <source>
        <dbReference type="Pfam" id="PF01156"/>
    </source>
</evidence>
<dbReference type="InterPro" id="IPR001910">
    <property type="entry name" value="Inosine/uridine_hydrolase_dom"/>
</dbReference>
<comment type="caution">
    <text evidence="4">The sequence shown here is derived from an EMBL/GenBank/DDBJ whole genome shotgun (WGS) entry which is preliminary data.</text>
</comment>
<evidence type="ECO:0000256" key="2">
    <source>
        <dbReference type="ARBA" id="ARBA00023295"/>
    </source>
</evidence>
<evidence type="ECO:0000256" key="1">
    <source>
        <dbReference type="ARBA" id="ARBA00022801"/>
    </source>
</evidence>
<evidence type="ECO:0000313" key="4">
    <source>
        <dbReference type="EMBL" id="NOL61108.1"/>
    </source>
</evidence>
<accession>A0A7K4FRZ8</accession>
<dbReference type="Proteomes" id="UP000546917">
    <property type="component" value="Unassembled WGS sequence"/>
</dbReference>
<dbReference type="SUPFAM" id="SSF53590">
    <property type="entry name" value="Nucleoside hydrolase"/>
    <property type="match status" value="1"/>
</dbReference>
<proteinExistence type="predicted"/>
<protein>
    <submittedName>
        <fullName evidence="4">Nucleoside hydrolase</fullName>
    </submittedName>
</protein>
<dbReference type="GO" id="GO:0005829">
    <property type="term" value="C:cytosol"/>
    <property type="evidence" value="ECO:0007669"/>
    <property type="project" value="TreeGrafter"/>
</dbReference>
<dbReference type="Gene3D" id="3.90.245.10">
    <property type="entry name" value="Ribonucleoside hydrolase-like"/>
    <property type="match status" value="1"/>
</dbReference>
<keyword evidence="1 4" id="KW-0378">Hydrolase</keyword>
<dbReference type="GO" id="GO:0008477">
    <property type="term" value="F:purine nucleosidase activity"/>
    <property type="evidence" value="ECO:0007669"/>
    <property type="project" value="TreeGrafter"/>
</dbReference>
<dbReference type="EMBL" id="JABGBP010000436">
    <property type="protein sequence ID" value="NOL61108.1"/>
    <property type="molecule type" value="Genomic_DNA"/>
</dbReference>
<evidence type="ECO:0000313" key="5">
    <source>
        <dbReference type="Proteomes" id="UP000546917"/>
    </source>
</evidence>
<dbReference type="InterPro" id="IPR023186">
    <property type="entry name" value="IUNH"/>
</dbReference>
<dbReference type="PANTHER" id="PTHR12304:SF4">
    <property type="entry name" value="URIDINE NUCLEOSIDASE"/>
    <property type="match status" value="1"/>
</dbReference>
<dbReference type="AlphaFoldDB" id="A0A7K4FRZ8"/>
<dbReference type="GO" id="GO:0006152">
    <property type="term" value="P:purine nucleoside catabolic process"/>
    <property type="evidence" value="ECO:0007669"/>
    <property type="project" value="TreeGrafter"/>
</dbReference>
<sequence length="293" mass="32839">MNRVILNVDTGIDDAFAMILLKQYNITPEFIVASSGNSLLENTYRNTAGVAKLLDFDCPVYHGSARPLIKPHYYENFHGDNGLGSYKFNDPVLEKDHHNGIIKMYEALKREKHTIICTSPLTSLGILMRLDNGIKENIDQIIIMGGAFGITPYGKGNMGNAEFNIFYDPEAAKIVLEEDINETIVPLDLTMNMELAIKSIPANRSGSPLEDFIHKTTEFMIEEHGTFEMHDPIAVFSFIKPDAFEFVNGEIAVKPDGSTEFIKKRGGKKRIATGINSEAYRKRLVEKIYGREA</sequence>
<reference evidence="4 5" key="1">
    <citation type="submission" date="2020-05" db="EMBL/GenBank/DDBJ databases">
        <authorList>
            <person name="Zhang R."/>
        </authorList>
    </citation>
    <scope>NUCLEOTIDE SEQUENCE [LARGE SCALE GENOMIC DNA]</scope>
    <source>
        <strain evidence="4 5">DSM 28986</strain>
    </source>
</reference>
<dbReference type="Pfam" id="PF01156">
    <property type="entry name" value="IU_nuc_hydro"/>
    <property type="match status" value="1"/>
</dbReference>